<keyword evidence="1" id="KW-0472">Membrane</keyword>
<dbReference type="SUPFAM" id="SSF142984">
    <property type="entry name" value="Nqo1 middle domain-like"/>
    <property type="match status" value="1"/>
</dbReference>
<dbReference type="Proteomes" id="UP000276443">
    <property type="component" value="Unassembled WGS sequence"/>
</dbReference>
<dbReference type="GO" id="GO:0003677">
    <property type="term" value="F:DNA binding"/>
    <property type="evidence" value="ECO:0007669"/>
    <property type="project" value="InterPro"/>
</dbReference>
<feature type="domain" description="Helix-hairpin-helix DNA-binding motif class 1" evidence="2">
    <location>
        <begin position="140"/>
        <end position="159"/>
    </location>
</feature>
<dbReference type="PANTHER" id="PTHR21180:SF32">
    <property type="entry name" value="ENDONUCLEASE_EXONUCLEASE_PHOSPHATASE FAMILY DOMAIN-CONTAINING PROTEIN 1"/>
    <property type="match status" value="1"/>
</dbReference>
<proteinExistence type="predicted"/>
<keyword evidence="1" id="KW-1133">Transmembrane helix</keyword>
<comment type="caution">
    <text evidence="3">The sequence shown here is derived from an EMBL/GenBank/DDBJ whole genome shotgun (WGS) entry which is preliminary data.</text>
</comment>
<dbReference type="Pfam" id="PF10531">
    <property type="entry name" value="SLBB"/>
    <property type="match status" value="1"/>
</dbReference>
<gene>
    <name evidence="3" type="ORF">EDC24_0446</name>
</gene>
<dbReference type="InterPro" id="IPR003583">
    <property type="entry name" value="Hlx-hairpin-Hlx_DNA-bd_motif"/>
</dbReference>
<organism evidence="3 4">
    <name type="scientific">Aquisalibacillus elongatus</name>
    <dbReference type="NCBI Taxonomy" id="485577"/>
    <lineage>
        <taxon>Bacteria</taxon>
        <taxon>Bacillati</taxon>
        <taxon>Bacillota</taxon>
        <taxon>Bacilli</taxon>
        <taxon>Bacillales</taxon>
        <taxon>Bacillaceae</taxon>
        <taxon>Aquisalibacillus</taxon>
    </lineage>
</organism>
<accession>A0A3N5C0I0</accession>
<dbReference type="InterPro" id="IPR004509">
    <property type="entry name" value="Competence_ComEA_HhH"/>
</dbReference>
<sequence>MPFIHKWLWLIVMIFIILIIYLIWPKSDYEVVIPTSDDNLDQEESIHDQEELQTIFVDVKGEVNLPGVYEMPEGKRVKDVIDLAGGFTEDADQYQVNLAMILQDEMVIFVPSINSETTEHTSSPITNSEGKIRINSATKEELETIPGIGETKALSIIQYREEHGPFKQSEDLLNISGIGEKTLEKIVEFIVVP</sequence>
<name>A0A3N5C0I0_9BACI</name>
<dbReference type="InterPro" id="IPR019554">
    <property type="entry name" value="Soluble_ligand-bd"/>
</dbReference>
<dbReference type="EMBL" id="RKRF01000007">
    <property type="protein sequence ID" value="RPF55568.1"/>
    <property type="molecule type" value="Genomic_DNA"/>
</dbReference>
<dbReference type="RefSeq" id="WP_124219340.1">
    <property type="nucleotide sequence ID" value="NZ_RKRF01000007.1"/>
</dbReference>
<dbReference type="PANTHER" id="PTHR21180">
    <property type="entry name" value="ENDONUCLEASE/EXONUCLEASE/PHOSPHATASE FAMILY DOMAIN-CONTAINING PROTEIN 1"/>
    <property type="match status" value="1"/>
</dbReference>
<dbReference type="GO" id="GO:0006281">
    <property type="term" value="P:DNA repair"/>
    <property type="evidence" value="ECO:0007669"/>
    <property type="project" value="InterPro"/>
</dbReference>
<keyword evidence="1" id="KW-0812">Transmembrane</keyword>
<dbReference type="NCBIfam" id="TIGR00426">
    <property type="entry name" value="competence protein ComEA helix-hairpin-helix repeat region"/>
    <property type="match status" value="1"/>
</dbReference>
<dbReference type="Gene3D" id="1.10.150.280">
    <property type="entry name" value="AF1531-like domain"/>
    <property type="match status" value="1"/>
</dbReference>
<evidence type="ECO:0000313" key="3">
    <source>
        <dbReference type="EMBL" id="RPF55568.1"/>
    </source>
</evidence>
<evidence type="ECO:0000259" key="2">
    <source>
        <dbReference type="SMART" id="SM00278"/>
    </source>
</evidence>
<evidence type="ECO:0000256" key="1">
    <source>
        <dbReference type="SAM" id="Phobius"/>
    </source>
</evidence>
<dbReference type="InterPro" id="IPR051675">
    <property type="entry name" value="Endo/Exo/Phosphatase_dom_1"/>
</dbReference>
<feature type="domain" description="Helix-hairpin-helix DNA-binding motif class 1" evidence="2">
    <location>
        <begin position="170"/>
        <end position="189"/>
    </location>
</feature>
<dbReference type="Pfam" id="PF12836">
    <property type="entry name" value="HHH_3"/>
    <property type="match status" value="1"/>
</dbReference>
<dbReference type="Gene3D" id="3.10.20.600">
    <property type="match status" value="1"/>
</dbReference>
<feature type="transmembrane region" description="Helical" evidence="1">
    <location>
        <begin position="7"/>
        <end position="24"/>
    </location>
</feature>
<dbReference type="AlphaFoldDB" id="A0A3N5C0I0"/>
<dbReference type="GO" id="GO:0015628">
    <property type="term" value="P:protein secretion by the type II secretion system"/>
    <property type="evidence" value="ECO:0007669"/>
    <property type="project" value="TreeGrafter"/>
</dbReference>
<dbReference type="OrthoDB" id="9790239at2"/>
<dbReference type="GO" id="GO:0015627">
    <property type="term" value="C:type II protein secretion system complex"/>
    <property type="evidence" value="ECO:0007669"/>
    <property type="project" value="TreeGrafter"/>
</dbReference>
<keyword evidence="4" id="KW-1185">Reference proteome</keyword>
<protein>
    <submittedName>
        <fullName evidence="3">Competence protein ComEA</fullName>
    </submittedName>
</protein>
<reference evidence="3 4" key="1">
    <citation type="submission" date="2018-11" db="EMBL/GenBank/DDBJ databases">
        <title>Genomic Encyclopedia of Type Strains, Phase IV (KMG-IV): sequencing the most valuable type-strain genomes for metagenomic binning, comparative biology and taxonomic classification.</title>
        <authorList>
            <person name="Goeker M."/>
        </authorList>
    </citation>
    <scope>NUCLEOTIDE SEQUENCE [LARGE SCALE GENOMIC DNA]</scope>
    <source>
        <strain evidence="3 4">DSM 18090</strain>
    </source>
</reference>
<dbReference type="SUPFAM" id="SSF47781">
    <property type="entry name" value="RuvA domain 2-like"/>
    <property type="match status" value="1"/>
</dbReference>
<dbReference type="SMART" id="SM00278">
    <property type="entry name" value="HhH1"/>
    <property type="match status" value="2"/>
</dbReference>
<evidence type="ECO:0000313" key="4">
    <source>
        <dbReference type="Proteomes" id="UP000276443"/>
    </source>
</evidence>
<dbReference type="InterPro" id="IPR010994">
    <property type="entry name" value="RuvA_2-like"/>
</dbReference>